<feature type="compositionally biased region" description="Low complexity" evidence="6">
    <location>
        <begin position="12"/>
        <end position="24"/>
    </location>
</feature>
<evidence type="ECO:0000256" key="5">
    <source>
        <dbReference type="ARBA" id="ARBA00023136"/>
    </source>
</evidence>
<feature type="transmembrane region" description="Helical" evidence="7">
    <location>
        <begin position="32"/>
        <end position="54"/>
    </location>
</feature>
<feature type="transmembrane region" description="Helical" evidence="7">
    <location>
        <begin position="229"/>
        <end position="248"/>
    </location>
</feature>
<evidence type="ECO:0000256" key="2">
    <source>
        <dbReference type="ARBA" id="ARBA00022448"/>
    </source>
</evidence>
<dbReference type="PANTHER" id="PTHR42718">
    <property type="entry name" value="MAJOR FACILITATOR SUPERFAMILY MULTIDRUG TRANSPORTER MFSC"/>
    <property type="match status" value="1"/>
</dbReference>
<feature type="transmembrane region" description="Helical" evidence="7">
    <location>
        <begin position="158"/>
        <end position="177"/>
    </location>
</feature>
<comment type="subcellular location">
    <subcellularLocation>
        <location evidence="1">Membrane</location>
        <topology evidence="1">Multi-pass membrane protein</topology>
    </subcellularLocation>
</comment>
<evidence type="ECO:0000256" key="6">
    <source>
        <dbReference type="SAM" id="MobiDB-lite"/>
    </source>
</evidence>
<feature type="transmembrane region" description="Helical" evidence="7">
    <location>
        <begin position="70"/>
        <end position="88"/>
    </location>
</feature>
<gene>
    <name evidence="8" type="ORF">WG926_21005</name>
</gene>
<name>A0ABU9YPQ9_9PROT</name>
<accession>A0ABU9YPQ9</accession>
<dbReference type="InterPro" id="IPR036259">
    <property type="entry name" value="MFS_trans_sf"/>
</dbReference>
<proteinExistence type="predicted"/>
<keyword evidence="2" id="KW-0813">Transport</keyword>
<feature type="transmembrane region" description="Helical" evidence="7">
    <location>
        <begin position="286"/>
        <end position="305"/>
    </location>
</feature>
<feature type="transmembrane region" description="Helical" evidence="7">
    <location>
        <begin position="417"/>
        <end position="439"/>
    </location>
</feature>
<dbReference type="Proteomes" id="UP001413721">
    <property type="component" value="Unassembled WGS sequence"/>
</dbReference>
<evidence type="ECO:0000313" key="8">
    <source>
        <dbReference type="EMBL" id="MEN2990807.1"/>
    </source>
</evidence>
<evidence type="ECO:0000256" key="1">
    <source>
        <dbReference type="ARBA" id="ARBA00004141"/>
    </source>
</evidence>
<feature type="transmembrane region" description="Helical" evidence="7">
    <location>
        <begin position="510"/>
        <end position="531"/>
    </location>
</feature>
<comment type="caution">
    <text evidence="8">The sequence shown here is derived from an EMBL/GenBank/DDBJ whole genome shotgun (WGS) entry which is preliminary data.</text>
</comment>
<sequence>MTTPAQDQARGQASEPAEAPAPAQAPRWHRTIACIAASLLLWVTQGLGMNLIAANTVQIQGALGASTNEAMWLVAAYMAPNVSLTIILTKIRTQFGLRRFAEISLGVFVTVAGLHLFVQDLHAAVVVRFLAGIAASPMSTLGFLYMLEAFPASLKMSWGLSLAITCTTLGAPVARIISPDLLDIGLWHGLYVLEIGLALIALAVVHLLPLTPIPHARVLRSLDFVSYPLVAIGFGLLAVAMVLGRYYWWFEAPWIGVCLALAAMAIALTAAIEVNRAQPLIDIRWLTSPEILHIAAVLLVFRIVLSEQTSGAFGLFQTLGLLNEQNRILQVVILLSSIGGGITCAMVLKPGRDAPIHALALVLIAAGAFMDAHATNLTRPTEMYVSQAMIAFGGVLFLPPSLLAGLGHALRQGPTTITSFIAMFLFTQSLGGLMGSALFGTVVTLREKFHSSQLVETVVMTDPVVVARVRQLAGAYGPVLSDPQLRDAEGLALLSRQAAREATILAYNDVFLMIAALAAMALTGLVLHLLYQRIRLAVSSTPAGAAR</sequence>
<dbReference type="EMBL" id="JBBKTW010000008">
    <property type="protein sequence ID" value="MEN2990807.1"/>
    <property type="molecule type" value="Genomic_DNA"/>
</dbReference>
<feature type="transmembrane region" description="Helical" evidence="7">
    <location>
        <begin position="124"/>
        <end position="146"/>
    </location>
</feature>
<organism evidence="8 9">
    <name type="scientific">Tistrella arctica</name>
    <dbReference type="NCBI Taxonomy" id="3133430"/>
    <lineage>
        <taxon>Bacteria</taxon>
        <taxon>Pseudomonadati</taxon>
        <taxon>Pseudomonadota</taxon>
        <taxon>Alphaproteobacteria</taxon>
        <taxon>Geminicoccales</taxon>
        <taxon>Geminicoccaceae</taxon>
        <taxon>Tistrella</taxon>
    </lineage>
</organism>
<evidence type="ECO:0000313" key="9">
    <source>
        <dbReference type="Proteomes" id="UP001413721"/>
    </source>
</evidence>
<keyword evidence="9" id="KW-1185">Reference proteome</keyword>
<keyword evidence="5 7" id="KW-0472">Membrane</keyword>
<keyword evidence="4 7" id="KW-1133">Transmembrane helix</keyword>
<feature type="transmembrane region" description="Helical" evidence="7">
    <location>
        <begin position="100"/>
        <end position="118"/>
    </location>
</feature>
<dbReference type="SUPFAM" id="SSF103473">
    <property type="entry name" value="MFS general substrate transporter"/>
    <property type="match status" value="1"/>
</dbReference>
<feature type="compositionally biased region" description="Polar residues" evidence="6">
    <location>
        <begin position="1"/>
        <end position="11"/>
    </location>
</feature>
<feature type="region of interest" description="Disordered" evidence="6">
    <location>
        <begin position="1"/>
        <end position="24"/>
    </location>
</feature>
<keyword evidence="3 7" id="KW-0812">Transmembrane</keyword>
<reference evidence="8 9" key="1">
    <citation type="submission" date="2024-03" db="EMBL/GenBank/DDBJ databases">
        <title>High-quality draft genome sequencing of Tistrella sp. BH-R2-4.</title>
        <authorList>
            <person name="Dong C."/>
        </authorList>
    </citation>
    <scope>NUCLEOTIDE SEQUENCE [LARGE SCALE GENOMIC DNA]</scope>
    <source>
        <strain evidence="8 9">BH-R2-4</strain>
    </source>
</reference>
<protein>
    <submittedName>
        <fullName evidence="8">MFS transporter</fullName>
    </submittedName>
</protein>
<evidence type="ECO:0000256" key="7">
    <source>
        <dbReference type="SAM" id="Phobius"/>
    </source>
</evidence>
<dbReference type="RefSeq" id="WP_345933366.1">
    <property type="nucleotide sequence ID" value="NZ_JBBKTV010000005.1"/>
</dbReference>
<feature type="transmembrane region" description="Helical" evidence="7">
    <location>
        <begin position="384"/>
        <end position="405"/>
    </location>
</feature>
<evidence type="ECO:0000256" key="4">
    <source>
        <dbReference type="ARBA" id="ARBA00022989"/>
    </source>
</evidence>
<dbReference type="PANTHER" id="PTHR42718:SF9">
    <property type="entry name" value="MAJOR FACILITATOR SUPERFAMILY MULTIDRUG TRANSPORTER MFSC"/>
    <property type="match status" value="1"/>
</dbReference>
<feature type="transmembrane region" description="Helical" evidence="7">
    <location>
        <begin position="328"/>
        <end position="348"/>
    </location>
</feature>
<evidence type="ECO:0000256" key="3">
    <source>
        <dbReference type="ARBA" id="ARBA00022692"/>
    </source>
</evidence>
<feature type="transmembrane region" description="Helical" evidence="7">
    <location>
        <begin position="254"/>
        <end position="274"/>
    </location>
</feature>
<feature type="transmembrane region" description="Helical" evidence="7">
    <location>
        <begin position="355"/>
        <end position="372"/>
    </location>
</feature>
<feature type="transmembrane region" description="Helical" evidence="7">
    <location>
        <begin position="189"/>
        <end position="208"/>
    </location>
</feature>
<dbReference type="Gene3D" id="1.20.1250.20">
    <property type="entry name" value="MFS general substrate transporter like domains"/>
    <property type="match status" value="1"/>
</dbReference>